<gene>
    <name evidence="1" type="ORF">K505DRAFT_255244</name>
</gene>
<dbReference type="AlphaFoldDB" id="A0A6A6WWV5"/>
<evidence type="ECO:0000313" key="2">
    <source>
        <dbReference type="Proteomes" id="UP000799757"/>
    </source>
</evidence>
<sequence>GPEILGATSATETASNESRTCFTAGLIKKLKEMNGSPITVASLASELHRDQRHLNLEYAPTHAARSNHPSTILQKMHTPVPDFYGGRRKGKSSAKDDTPRALVTVHLEEDFKEKDIERLKNWLLAELLETVREIEITLEGSFKSGSTLLLFAMPLEIWSCLENHPACGFVGFVQGNNQLLQSSGVRAPMSNLSIRGREDQNPKQSYGYR</sequence>
<protein>
    <submittedName>
        <fullName evidence="1">Uncharacterized protein</fullName>
    </submittedName>
</protein>
<dbReference type="Proteomes" id="UP000799757">
    <property type="component" value="Unassembled WGS sequence"/>
</dbReference>
<name>A0A6A6WWV5_9PLEO</name>
<dbReference type="EMBL" id="MU002206">
    <property type="protein sequence ID" value="KAF2788562.1"/>
    <property type="molecule type" value="Genomic_DNA"/>
</dbReference>
<organism evidence="1 2">
    <name type="scientific">Melanomma pulvis-pyrius CBS 109.77</name>
    <dbReference type="NCBI Taxonomy" id="1314802"/>
    <lineage>
        <taxon>Eukaryota</taxon>
        <taxon>Fungi</taxon>
        <taxon>Dikarya</taxon>
        <taxon>Ascomycota</taxon>
        <taxon>Pezizomycotina</taxon>
        <taxon>Dothideomycetes</taxon>
        <taxon>Pleosporomycetidae</taxon>
        <taxon>Pleosporales</taxon>
        <taxon>Melanommataceae</taxon>
        <taxon>Melanomma</taxon>
    </lineage>
</organism>
<accession>A0A6A6WWV5</accession>
<feature type="non-terminal residue" evidence="1">
    <location>
        <position position="1"/>
    </location>
</feature>
<proteinExistence type="predicted"/>
<reference evidence="1" key="1">
    <citation type="journal article" date="2020" name="Stud. Mycol.">
        <title>101 Dothideomycetes genomes: a test case for predicting lifestyles and emergence of pathogens.</title>
        <authorList>
            <person name="Haridas S."/>
            <person name="Albert R."/>
            <person name="Binder M."/>
            <person name="Bloem J."/>
            <person name="Labutti K."/>
            <person name="Salamov A."/>
            <person name="Andreopoulos B."/>
            <person name="Baker S."/>
            <person name="Barry K."/>
            <person name="Bills G."/>
            <person name="Bluhm B."/>
            <person name="Cannon C."/>
            <person name="Castanera R."/>
            <person name="Culley D."/>
            <person name="Daum C."/>
            <person name="Ezra D."/>
            <person name="Gonzalez J."/>
            <person name="Henrissat B."/>
            <person name="Kuo A."/>
            <person name="Liang C."/>
            <person name="Lipzen A."/>
            <person name="Lutzoni F."/>
            <person name="Magnuson J."/>
            <person name="Mondo S."/>
            <person name="Nolan M."/>
            <person name="Ohm R."/>
            <person name="Pangilinan J."/>
            <person name="Park H.-J."/>
            <person name="Ramirez L."/>
            <person name="Alfaro M."/>
            <person name="Sun H."/>
            <person name="Tritt A."/>
            <person name="Yoshinaga Y."/>
            <person name="Zwiers L.-H."/>
            <person name="Turgeon B."/>
            <person name="Goodwin S."/>
            <person name="Spatafora J."/>
            <person name="Crous P."/>
            <person name="Grigoriev I."/>
        </authorList>
    </citation>
    <scope>NUCLEOTIDE SEQUENCE</scope>
    <source>
        <strain evidence="1">CBS 109.77</strain>
    </source>
</reference>
<keyword evidence="2" id="KW-1185">Reference proteome</keyword>
<dbReference type="OrthoDB" id="3688820at2759"/>
<evidence type="ECO:0000313" key="1">
    <source>
        <dbReference type="EMBL" id="KAF2788562.1"/>
    </source>
</evidence>